<sequence>MLVADNLSYCYPNQSSPVLEGVSLTVSAGERVVLHGPSGVGKTTLAKLLAGYEQPQTGTVTLDGKPLPKRGYCPVQMVWQHPEKSVNPLLPLASAITETGEVPQDILDSIGVKAEWLQRRPAALSGGEIQRCCIVRALGPKTTFLIADEITTMLDSISQAAIWNFLLAETERRNIGMLIITHDDALADRVATRRIELVS</sequence>
<evidence type="ECO:0000256" key="3">
    <source>
        <dbReference type="ARBA" id="ARBA00022741"/>
    </source>
</evidence>
<evidence type="ECO:0000256" key="2">
    <source>
        <dbReference type="ARBA" id="ARBA00022448"/>
    </source>
</evidence>
<keyword evidence="4 6" id="KW-0067">ATP-binding</keyword>
<keyword evidence="2" id="KW-0813">Transport</keyword>
<dbReference type="GO" id="GO:0055085">
    <property type="term" value="P:transmembrane transport"/>
    <property type="evidence" value="ECO:0007669"/>
    <property type="project" value="UniProtKB-ARBA"/>
</dbReference>
<dbReference type="SMART" id="SM00382">
    <property type="entry name" value="AAA"/>
    <property type="match status" value="1"/>
</dbReference>
<evidence type="ECO:0000259" key="5">
    <source>
        <dbReference type="PROSITE" id="PS50893"/>
    </source>
</evidence>
<comment type="similarity">
    <text evidence="1">Belongs to the ABC transporter superfamily.</text>
</comment>
<evidence type="ECO:0000313" key="7">
    <source>
        <dbReference type="Proteomes" id="UP000182744"/>
    </source>
</evidence>
<keyword evidence="3" id="KW-0547">Nucleotide-binding</keyword>
<evidence type="ECO:0000313" key="6">
    <source>
        <dbReference type="EMBL" id="SDE66880.1"/>
    </source>
</evidence>
<dbReference type="InterPro" id="IPR050319">
    <property type="entry name" value="ABC_transp_ATP-bind"/>
</dbReference>
<dbReference type="EMBL" id="FNAU01000023">
    <property type="protein sequence ID" value="SDE66880.1"/>
    <property type="molecule type" value="Genomic_DNA"/>
</dbReference>
<proteinExistence type="inferred from homology"/>
<dbReference type="RefSeq" id="WP_074663875.1">
    <property type="nucleotide sequence ID" value="NZ_FNAU01000023.1"/>
</dbReference>
<dbReference type="PROSITE" id="PS50893">
    <property type="entry name" value="ABC_TRANSPORTER_2"/>
    <property type="match status" value="1"/>
</dbReference>
<organism evidence="6 7">
    <name type="scientific">Actinobaculum suis</name>
    <dbReference type="NCBI Taxonomy" id="1657"/>
    <lineage>
        <taxon>Bacteria</taxon>
        <taxon>Bacillati</taxon>
        <taxon>Actinomycetota</taxon>
        <taxon>Actinomycetes</taxon>
        <taxon>Actinomycetales</taxon>
        <taxon>Actinomycetaceae</taxon>
        <taxon>Actinobaculum</taxon>
    </lineage>
</organism>
<reference evidence="7" key="1">
    <citation type="submission" date="2016-10" db="EMBL/GenBank/DDBJ databases">
        <authorList>
            <person name="Varghese N."/>
        </authorList>
    </citation>
    <scope>NUCLEOTIDE SEQUENCE [LARGE SCALE GENOMIC DNA]</scope>
    <source>
        <strain evidence="7">DSM 20639</strain>
    </source>
</reference>
<protein>
    <submittedName>
        <fullName evidence="6">Peptide/nickel transport system ATP-binding protein</fullName>
    </submittedName>
</protein>
<feature type="domain" description="ABC transporter" evidence="5">
    <location>
        <begin position="2"/>
        <end position="198"/>
    </location>
</feature>
<dbReference type="PANTHER" id="PTHR43776">
    <property type="entry name" value="TRANSPORT ATP-BINDING PROTEIN"/>
    <property type="match status" value="1"/>
</dbReference>
<dbReference type="GO" id="GO:0016887">
    <property type="term" value="F:ATP hydrolysis activity"/>
    <property type="evidence" value="ECO:0007669"/>
    <property type="project" value="InterPro"/>
</dbReference>
<dbReference type="Pfam" id="PF00005">
    <property type="entry name" value="ABC_tran"/>
    <property type="match status" value="1"/>
</dbReference>
<evidence type="ECO:0000256" key="1">
    <source>
        <dbReference type="ARBA" id="ARBA00005417"/>
    </source>
</evidence>
<dbReference type="InterPro" id="IPR003593">
    <property type="entry name" value="AAA+_ATPase"/>
</dbReference>
<dbReference type="Proteomes" id="UP000182744">
    <property type="component" value="Unassembled WGS sequence"/>
</dbReference>
<keyword evidence="7" id="KW-1185">Reference proteome</keyword>
<dbReference type="AlphaFoldDB" id="A0A1G7ET73"/>
<dbReference type="GO" id="GO:0005524">
    <property type="term" value="F:ATP binding"/>
    <property type="evidence" value="ECO:0007669"/>
    <property type="project" value="UniProtKB-KW"/>
</dbReference>
<dbReference type="InterPro" id="IPR027417">
    <property type="entry name" value="P-loop_NTPase"/>
</dbReference>
<accession>A0A1G7ET73</accession>
<dbReference type="SUPFAM" id="SSF52540">
    <property type="entry name" value="P-loop containing nucleoside triphosphate hydrolases"/>
    <property type="match status" value="1"/>
</dbReference>
<evidence type="ECO:0000256" key="4">
    <source>
        <dbReference type="ARBA" id="ARBA00022840"/>
    </source>
</evidence>
<dbReference type="Gene3D" id="3.40.50.300">
    <property type="entry name" value="P-loop containing nucleotide triphosphate hydrolases"/>
    <property type="match status" value="1"/>
</dbReference>
<name>A0A1G7ET73_9ACTO</name>
<dbReference type="PANTHER" id="PTHR43776:SF7">
    <property type="entry name" value="D,D-DIPEPTIDE TRANSPORT ATP-BINDING PROTEIN DDPF-RELATED"/>
    <property type="match status" value="1"/>
</dbReference>
<gene>
    <name evidence="6" type="ORF">SAMN05421878_12310</name>
</gene>
<dbReference type="InterPro" id="IPR003439">
    <property type="entry name" value="ABC_transporter-like_ATP-bd"/>
</dbReference>